<evidence type="ECO:0000313" key="11">
    <source>
        <dbReference type="Proteomes" id="UP000305647"/>
    </source>
</evidence>
<dbReference type="EMBL" id="SPRC01000037">
    <property type="protein sequence ID" value="TIB77148.1"/>
    <property type="molecule type" value="Genomic_DNA"/>
</dbReference>
<evidence type="ECO:0000256" key="1">
    <source>
        <dbReference type="ARBA" id="ARBA00004604"/>
    </source>
</evidence>
<feature type="compositionally biased region" description="Acidic residues" evidence="8">
    <location>
        <begin position="171"/>
        <end position="200"/>
    </location>
</feature>
<organism evidence="10 11">
    <name type="scientific">Wallemia mellicola</name>
    <dbReference type="NCBI Taxonomy" id="1708541"/>
    <lineage>
        <taxon>Eukaryota</taxon>
        <taxon>Fungi</taxon>
        <taxon>Dikarya</taxon>
        <taxon>Basidiomycota</taxon>
        <taxon>Wallemiomycotina</taxon>
        <taxon>Wallemiomycetes</taxon>
        <taxon>Wallemiales</taxon>
        <taxon>Wallemiaceae</taxon>
        <taxon>Wallemia</taxon>
    </lineage>
</organism>
<feature type="compositionally biased region" description="Acidic residues" evidence="8">
    <location>
        <begin position="128"/>
        <end position="155"/>
    </location>
</feature>
<feature type="region of interest" description="Disordered" evidence="8">
    <location>
        <begin position="681"/>
        <end position="726"/>
    </location>
</feature>
<feature type="compositionally biased region" description="Acidic residues" evidence="8">
    <location>
        <begin position="456"/>
        <end position="468"/>
    </location>
</feature>
<feature type="compositionally biased region" description="Basic and acidic residues" evidence="8">
    <location>
        <begin position="706"/>
        <end position="719"/>
    </location>
</feature>
<feature type="compositionally biased region" description="Acidic residues" evidence="8">
    <location>
        <begin position="214"/>
        <end position="225"/>
    </location>
</feature>
<evidence type="ECO:0000256" key="3">
    <source>
        <dbReference type="ARBA" id="ARBA00022552"/>
    </source>
</evidence>
<accession>A0A4T0QUW0</accession>
<dbReference type="PANTHER" id="PTHR17039:SF0">
    <property type="entry name" value="U3 SMALL NUCLEOLAR RIBONUCLEOPROTEIN PROTEIN MPP10"/>
    <property type="match status" value="1"/>
</dbReference>
<keyword evidence="2 7" id="KW-0690">Ribosome biogenesis</keyword>
<gene>
    <name evidence="10" type="ORF">E3Q10_02897</name>
    <name evidence="9" type="ORF">E3Q22_03176</name>
</gene>
<dbReference type="EMBL" id="SPRO01000033">
    <property type="protein sequence ID" value="TIC28896.1"/>
    <property type="molecule type" value="Genomic_DNA"/>
</dbReference>
<proteinExistence type="inferred from homology"/>
<evidence type="ECO:0000256" key="6">
    <source>
        <dbReference type="ARBA" id="ARBA00029455"/>
    </source>
</evidence>
<feature type="compositionally biased region" description="Acidic residues" evidence="8">
    <location>
        <begin position="412"/>
        <end position="440"/>
    </location>
</feature>
<dbReference type="GO" id="GO:0034457">
    <property type="term" value="C:Mpp10 complex"/>
    <property type="evidence" value="ECO:0007669"/>
    <property type="project" value="UniProtKB-UniRule"/>
</dbReference>
<comment type="function">
    <text evidence="7">Involved in nucleolar processing of pre-18S ribosomal RNA.</text>
</comment>
<dbReference type="PIRSF" id="PIRSF017300">
    <property type="entry name" value="snoRNP_Mpp10"/>
    <property type="match status" value="1"/>
</dbReference>
<dbReference type="PANTHER" id="PTHR17039">
    <property type="entry name" value="U3 SMALL NUCLEOLAR RIBONUCLEOPROTEIN PROTEIN MPP10"/>
    <property type="match status" value="1"/>
</dbReference>
<comment type="subcellular location">
    <subcellularLocation>
        <location evidence="1 7">Nucleus</location>
        <location evidence="1 7">Nucleolus</location>
    </subcellularLocation>
</comment>
<evidence type="ECO:0000256" key="7">
    <source>
        <dbReference type="PIRNR" id="PIRNR017300"/>
    </source>
</evidence>
<evidence type="ECO:0000256" key="2">
    <source>
        <dbReference type="ARBA" id="ARBA00022517"/>
    </source>
</evidence>
<keyword evidence="4 7" id="KW-0539">Nucleus</keyword>
<dbReference type="GO" id="GO:0006364">
    <property type="term" value="P:rRNA processing"/>
    <property type="evidence" value="ECO:0007669"/>
    <property type="project" value="UniProtKB-KW"/>
</dbReference>
<feature type="compositionally biased region" description="Basic and acidic residues" evidence="8">
    <location>
        <begin position="249"/>
        <end position="268"/>
    </location>
</feature>
<protein>
    <recommendedName>
        <fullName evidence="7">U3 small nucleolar ribonucleoprotein protein MPP10</fullName>
    </recommendedName>
</protein>
<evidence type="ECO:0000256" key="4">
    <source>
        <dbReference type="ARBA" id="ARBA00023242"/>
    </source>
</evidence>
<dbReference type="Pfam" id="PF04006">
    <property type="entry name" value="Mpp10"/>
    <property type="match status" value="2"/>
</dbReference>
<dbReference type="AlphaFoldDB" id="A0A4T0QUW0"/>
<feature type="compositionally biased region" description="Basic residues" evidence="8">
    <location>
        <begin position="338"/>
        <end position="349"/>
    </location>
</feature>
<keyword evidence="3 7" id="KW-0698">rRNA processing</keyword>
<evidence type="ECO:0000313" key="9">
    <source>
        <dbReference type="EMBL" id="TIB77148.1"/>
    </source>
</evidence>
<feature type="compositionally biased region" description="Acidic residues" evidence="8">
    <location>
        <begin position="269"/>
        <end position="282"/>
    </location>
</feature>
<evidence type="ECO:0000256" key="5">
    <source>
        <dbReference type="ARBA" id="ARBA00023274"/>
    </source>
</evidence>
<name>A0A4T0QUW0_9BASI</name>
<evidence type="ECO:0000256" key="8">
    <source>
        <dbReference type="SAM" id="MobiDB-lite"/>
    </source>
</evidence>
<dbReference type="GO" id="GO:0005732">
    <property type="term" value="C:sno(s)RNA-containing ribonucleoprotein complex"/>
    <property type="evidence" value="ECO:0007669"/>
    <property type="project" value="UniProtKB-UniRule"/>
</dbReference>
<dbReference type="Proteomes" id="UP000310685">
    <property type="component" value="Unassembled WGS sequence"/>
</dbReference>
<feature type="compositionally biased region" description="Basic and acidic residues" evidence="8">
    <location>
        <begin position="684"/>
        <end position="695"/>
    </location>
</feature>
<feature type="compositionally biased region" description="Acidic residues" evidence="8">
    <location>
        <begin position="371"/>
        <end position="404"/>
    </location>
</feature>
<dbReference type="Proteomes" id="UP000305647">
    <property type="component" value="Unassembled WGS sequence"/>
</dbReference>
<keyword evidence="5 7" id="KW-0687">Ribonucleoprotein</keyword>
<evidence type="ECO:0000313" key="12">
    <source>
        <dbReference type="Proteomes" id="UP000310685"/>
    </source>
</evidence>
<comment type="similarity">
    <text evidence="6 7">Belongs to the MPP10 family.</text>
</comment>
<reference evidence="11 12" key="1">
    <citation type="submission" date="2019-03" db="EMBL/GenBank/DDBJ databases">
        <title>Sequencing 25 genomes of Wallemia mellicola.</title>
        <authorList>
            <person name="Gostincar C."/>
        </authorList>
    </citation>
    <scope>NUCLEOTIDE SEQUENCE [LARGE SCALE GENOMIC DNA]</scope>
    <source>
        <strain evidence="9 12">EXF-6152</strain>
        <strain evidence="10 11">EXF-8738</strain>
    </source>
</reference>
<dbReference type="InterPro" id="IPR012173">
    <property type="entry name" value="Mpp10"/>
</dbReference>
<comment type="caution">
    <text evidence="10">The sequence shown here is derived from an EMBL/GenBank/DDBJ whole genome shotgun (WGS) entry which is preliminary data.</text>
</comment>
<feature type="region of interest" description="Disordered" evidence="8">
    <location>
        <begin position="745"/>
        <end position="771"/>
    </location>
</feature>
<feature type="compositionally biased region" description="Basic residues" evidence="8">
    <location>
        <begin position="696"/>
        <end position="705"/>
    </location>
</feature>
<sequence>MTQDVLEKYTELLASKSHNLVNGDEEIKKQSLLTSKHLFDRGLRDEENSFKHINDILETFKVPSTVIETRQKRKRDEEAPSMKIEPTPLDELFIDGFTNDQIYHQLDLRASVISSLVEKLVDASDATDIPEDDDDDNESDDSINNNIEDEEDIDLDNLSPEEIQALKDEGLLDDDEDDEDDEEENSEDEESESEDDDDPTIGEISYQQLNDVDGNSDSEDDEDDTTTTKQKAPKKDVWGLDDAFFSIDDFNKLTEDQEINDRLRSRSTDDDDEDDEEEEDVDIFSADAAAQLENDDENANDIYFNDFFAPPRKGWSHNGKPSYSLSDPHPTTKEKSKQDKKKKEKRRSSVRFDDSVKVQKIKNKSRGSMRDDDDEEDEDEDNDDEVVLDENDLVDGDILDEDALGESVGKFDDEEMEEEEEEESEEDNGEEDEDEDDQDDQAVGQQTMEKFNSDLFAEEEENDEDADEVGFNNLAAPASAHGRRRAALARQIADLEDENVADKEWTLKGEVTSKARPENSLLAEDLDFETTAKVVPENTEEKTQSLEDLIRKRIIEENFNDVQRVSQVDDKPFLPSRLFELSDQQSSQGLGDLYANEYAGTSQNPDDKLAKEHKEIDEMWNQLSSKLDALSNAHFTPKAPKATIETVSNTPSISLENALPTAQNSSTVAAPEEVYSANKFGNVAKDEMTPEEKRAQRNKIRKSRAKDRQKIASVVDDKSRKQRMTVADEKREALKKLTQGKGVTVVGKGKVDNKKKKGNSETGKNAAGLKL</sequence>
<feature type="region of interest" description="Disordered" evidence="8">
    <location>
        <begin position="124"/>
        <end position="482"/>
    </location>
</feature>
<evidence type="ECO:0000313" key="10">
    <source>
        <dbReference type="EMBL" id="TIC28896.1"/>
    </source>
</evidence>
<dbReference type="GO" id="GO:0032040">
    <property type="term" value="C:small-subunit processome"/>
    <property type="evidence" value="ECO:0007669"/>
    <property type="project" value="TreeGrafter"/>
</dbReference>